<evidence type="ECO:0000313" key="2">
    <source>
        <dbReference type="EMBL" id="GAD52200.1"/>
    </source>
</evidence>
<keyword evidence="1" id="KW-0472">Membrane</keyword>
<dbReference type="RefSeq" id="WP_020221639.1">
    <property type="nucleotide sequence ID" value="NZ_BANO01000082.1"/>
</dbReference>
<accession>U2YT60</accession>
<reference evidence="2 3" key="1">
    <citation type="submission" date="2013-09" db="EMBL/GenBank/DDBJ databases">
        <title>Whole genome sequencing of Halarchaeum acidiphilum strain MH1-52-1.</title>
        <authorList>
            <person name="Shimane Y."/>
            <person name="Minegishi H."/>
            <person name="Nishi S."/>
            <person name="Echigo A."/>
            <person name="Shuto A."/>
            <person name="Konishi M."/>
            <person name="Ito T."/>
            <person name="Ohkuma M."/>
            <person name="Ohta Y."/>
            <person name="Nagano Y."/>
            <person name="Tsubouchi T."/>
            <person name="Mori K."/>
            <person name="Usui K."/>
            <person name="Kamekura M."/>
            <person name="Usami R."/>
            <person name="Takaki Y."/>
            <person name="Hatada Y."/>
        </authorList>
    </citation>
    <scope>NUCLEOTIDE SEQUENCE [LARGE SCALE GENOMIC DNA]</scope>
    <source>
        <strain evidence="2 3">JCM 16109</strain>
    </source>
</reference>
<feature type="transmembrane region" description="Helical" evidence="1">
    <location>
        <begin position="36"/>
        <end position="53"/>
    </location>
</feature>
<evidence type="ECO:0000256" key="1">
    <source>
        <dbReference type="SAM" id="Phobius"/>
    </source>
</evidence>
<name>U2YT60_9EURY</name>
<keyword evidence="1" id="KW-0812">Transmembrane</keyword>
<gene>
    <name evidence="2" type="ORF">MBEHAL_0960</name>
</gene>
<dbReference type="AlphaFoldDB" id="U2YT60"/>
<organism evidence="2 3">
    <name type="scientific">Halarchaeum acidiphilum MH1-52-1</name>
    <dbReference type="NCBI Taxonomy" id="1261545"/>
    <lineage>
        <taxon>Archaea</taxon>
        <taxon>Methanobacteriati</taxon>
        <taxon>Methanobacteriota</taxon>
        <taxon>Stenosarchaea group</taxon>
        <taxon>Halobacteria</taxon>
        <taxon>Halobacteriales</taxon>
        <taxon>Halobacteriaceae</taxon>
    </lineage>
</organism>
<comment type="caution">
    <text evidence="2">The sequence shown here is derived from an EMBL/GenBank/DDBJ whole genome shotgun (WGS) entry which is preliminary data.</text>
</comment>
<sequence length="114" mass="11529">MSERPIHVYVRAASVLVLLVGLVASAALDFGGAPLGALLIVVFLGYTAADVLAGERRRGAGMAVVTVGYAAFAIGDVVGVPALSWVGIAVGLLAGAYVLLLGLGVDVVERARRV</sequence>
<protein>
    <submittedName>
        <fullName evidence="2">Uncharacterized protein</fullName>
    </submittedName>
</protein>
<dbReference type="EMBL" id="BATA01000017">
    <property type="protein sequence ID" value="GAD52200.1"/>
    <property type="molecule type" value="Genomic_DNA"/>
</dbReference>
<keyword evidence="3" id="KW-1185">Reference proteome</keyword>
<dbReference type="Proteomes" id="UP000016986">
    <property type="component" value="Unassembled WGS sequence"/>
</dbReference>
<feature type="transmembrane region" description="Helical" evidence="1">
    <location>
        <begin position="85"/>
        <end position="108"/>
    </location>
</feature>
<evidence type="ECO:0000313" key="3">
    <source>
        <dbReference type="Proteomes" id="UP000016986"/>
    </source>
</evidence>
<keyword evidence="1" id="KW-1133">Transmembrane helix</keyword>
<proteinExistence type="predicted"/>
<feature type="transmembrane region" description="Helical" evidence="1">
    <location>
        <begin position="60"/>
        <end position="79"/>
    </location>
</feature>